<proteinExistence type="predicted"/>
<dbReference type="AlphaFoldDB" id="A0A1Y1QDL3"/>
<evidence type="ECO:0000256" key="2">
    <source>
        <dbReference type="ARBA" id="ARBA00022723"/>
    </source>
</evidence>
<dbReference type="GO" id="GO:0046872">
    <property type="term" value="F:metal ion binding"/>
    <property type="evidence" value="ECO:0007669"/>
    <property type="project" value="UniProtKB-KW"/>
</dbReference>
<evidence type="ECO:0000313" key="7">
    <source>
        <dbReference type="EMBL" id="OQX03291.1"/>
    </source>
</evidence>
<dbReference type="Gene3D" id="1.10.760.10">
    <property type="entry name" value="Cytochrome c-like domain"/>
    <property type="match status" value="1"/>
</dbReference>
<accession>A0A1Y1QDL3</accession>
<keyword evidence="5" id="KW-0732">Signal</keyword>
<dbReference type="GO" id="GO:0020037">
    <property type="term" value="F:heme binding"/>
    <property type="evidence" value="ECO:0007669"/>
    <property type="project" value="InterPro"/>
</dbReference>
<keyword evidence="3 4" id="KW-0408">Iron</keyword>
<dbReference type="PROSITE" id="PS51007">
    <property type="entry name" value="CYTC"/>
    <property type="match status" value="1"/>
</dbReference>
<evidence type="ECO:0000256" key="5">
    <source>
        <dbReference type="SAM" id="SignalP"/>
    </source>
</evidence>
<dbReference type="GO" id="GO:0009055">
    <property type="term" value="F:electron transfer activity"/>
    <property type="evidence" value="ECO:0007669"/>
    <property type="project" value="InterPro"/>
</dbReference>
<protein>
    <submittedName>
        <fullName evidence="7">Cytochrome c class I</fullName>
    </submittedName>
</protein>
<sequence>MKRLLTTLAAVSVLLPALAAAGPATLNHPGRLLASNCFQCHGTDGYGMEHLAGESINEIADELMEMQFESARKDIMAVHAQAYTAEEITLIADYFSKQPK</sequence>
<feature type="chain" id="PRO_5012711224" evidence="5">
    <location>
        <begin position="20"/>
        <end position="100"/>
    </location>
</feature>
<keyword evidence="1 4" id="KW-0349">Heme</keyword>
<feature type="domain" description="Cytochrome c" evidence="6">
    <location>
        <begin position="17"/>
        <end position="99"/>
    </location>
</feature>
<reference evidence="7 8" key="1">
    <citation type="submission" date="2017-01" db="EMBL/GenBank/DDBJ databases">
        <title>Novel large sulfur bacteria in the metagenomes of groundwater-fed chemosynthetic microbial mats in the Lake Huron basin.</title>
        <authorList>
            <person name="Sharrar A.M."/>
            <person name="Flood B.E."/>
            <person name="Bailey J.V."/>
            <person name="Jones D.S."/>
            <person name="Biddanda B."/>
            <person name="Ruberg S.A."/>
            <person name="Marcus D.N."/>
            <person name="Dick G.J."/>
        </authorList>
    </citation>
    <scope>NUCLEOTIDE SEQUENCE [LARGE SCALE GENOMIC DNA]</scope>
    <source>
        <strain evidence="7">A8</strain>
    </source>
</reference>
<feature type="signal peptide" evidence="5">
    <location>
        <begin position="1"/>
        <end position="19"/>
    </location>
</feature>
<name>A0A1Y1QDL3_9GAMM</name>
<keyword evidence="2 4" id="KW-0479">Metal-binding</keyword>
<organism evidence="7 8">
    <name type="scientific">Thiothrix lacustris</name>
    <dbReference type="NCBI Taxonomy" id="525917"/>
    <lineage>
        <taxon>Bacteria</taxon>
        <taxon>Pseudomonadati</taxon>
        <taxon>Pseudomonadota</taxon>
        <taxon>Gammaproteobacteria</taxon>
        <taxon>Thiotrichales</taxon>
        <taxon>Thiotrichaceae</taxon>
        <taxon>Thiothrix</taxon>
    </lineage>
</organism>
<evidence type="ECO:0000259" key="6">
    <source>
        <dbReference type="PROSITE" id="PS51007"/>
    </source>
</evidence>
<evidence type="ECO:0000256" key="3">
    <source>
        <dbReference type="ARBA" id="ARBA00023004"/>
    </source>
</evidence>
<evidence type="ECO:0000313" key="8">
    <source>
        <dbReference type="Proteomes" id="UP000192491"/>
    </source>
</evidence>
<dbReference type="Proteomes" id="UP000192491">
    <property type="component" value="Unassembled WGS sequence"/>
</dbReference>
<dbReference type="SUPFAM" id="SSF46626">
    <property type="entry name" value="Cytochrome c"/>
    <property type="match status" value="1"/>
</dbReference>
<evidence type="ECO:0000256" key="1">
    <source>
        <dbReference type="ARBA" id="ARBA00022617"/>
    </source>
</evidence>
<evidence type="ECO:0000256" key="4">
    <source>
        <dbReference type="PROSITE-ProRule" id="PRU00433"/>
    </source>
</evidence>
<dbReference type="InterPro" id="IPR009056">
    <property type="entry name" value="Cyt_c-like_dom"/>
</dbReference>
<dbReference type="EMBL" id="MTEJ01000418">
    <property type="protein sequence ID" value="OQX03291.1"/>
    <property type="molecule type" value="Genomic_DNA"/>
</dbReference>
<dbReference type="InterPro" id="IPR036909">
    <property type="entry name" value="Cyt_c-like_dom_sf"/>
</dbReference>
<comment type="caution">
    <text evidence="7">The sequence shown here is derived from an EMBL/GenBank/DDBJ whole genome shotgun (WGS) entry which is preliminary data.</text>
</comment>
<gene>
    <name evidence="7" type="ORF">BWK73_40065</name>
</gene>